<dbReference type="InterPro" id="IPR010200">
    <property type="entry name" value="HflC"/>
</dbReference>
<dbReference type="eggNOG" id="COG0330">
    <property type="taxonomic scope" value="Bacteria"/>
</dbReference>
<sequence length="379" mass="42267">MLTPARIAILAAIGVALIIGSTLFFTVQEDEQAVVLQFGAPVGEPINVPGTNEAGLNMKLPWQNVILFDRKNLEFDLREAEEIIVRNEERLLVDAFVRYEIENPLLYLQTLGATSQDKNQMRNVLNDRLTRILSEAMRDRLGSRTISQIIDDDRAEIMQLISQDVIVEARELGINVIDVRIRQADFPAENAAQVNQRMISDYNQQAELIRARGEERAREIRAEADKEVVRVRAEAEERGQIIRGRADAIRNCIFAGAYQGVEVNVQTIEPPEEVSGLGQEIAGEEAIPTLSSGEAQNSILPEPTAPTLVDVEEQLAEMLGITCEILGSPTDGDASRREFFAFYRSLDAYRTALGTDDGTTIVLSPDSQFFRYFNNQNAN</sequence>
<dbReference type="PANTHER" id="PTHR42911">
    <property type="entry name" value="MODULATOR OF FTSH PROTEASE HFLC"/>
    <property type="match status" value="1"/>
</dbReference>
<keyword evidence="8" id="KW-0378">Hydrolase</keyword>
<keyword evidence="8" id="KW-0645">Protease</keyword>
<evidence type="ECO:0000256" key="6">
    <source>
        <dbReference type="SAM" id="Phobius"/>
    </source>
</evidence>
<dbReference type="EMBL" id="CP002156">
    <property type="protein sequence ID" value="ADM09864.1"/>
    <property type="molecule type" value="Genomic_DNA"/>
</dbReference>
<dbReference type="InterPro" id="IPR036013">
    <property type="entry name" value="Band_7/SPFH_dom_sf"/>
</dbReference>
<comment type="subcellular location">
    <subcellularLocation>
        <location evidence="1">Membrane</location>
        <topology evidence="1">Single-pass membrane protein</topology>
    </subcellularLocation>
</comment>
<feature type="transmembrane region" description="Helical" evidence="6">
    <location>
        <begin position="7"/>
        <end position="27"/>
    </location>
</feature>
<dbReference type="Proteomes" id="UP000001302">
    <property type="component" value="Chromosome"/>
</dbReference>
<dbReference type="OrthoDB" id="9812991at2"/>
<dbReference type="HOGENOM" id="CLU_059167_1_0_5"/>
<dbReference type="Pfam" id="PF01145">
    <property type="entry name" value="Band_7"/>
    <property type="match status" value="1"/>
</dbReference>
<dbReference type="KEGG" id="pbr:PB2503_09054"/>
<evidence type="ECO:0000256" key="2">
    <source>
        <dbReference type="ARBA" id="ARBA00007862"/>
    </source>
</evidence>
<proteinExistence type="inferred from homology"/>
<evidence type="ECO:0000256" key="1">
    <source>
        <dbReference type="ARBA" id="ARBA00004167"/>
    </source>
</evidence>
<keyword evidence="5 6" id="KW-0472">Membrane</keyword>
<organism evidence="8 9">
    <name type="scientific">Parvularcula bermudensis (strain ATCC BAA-594 / HTCC2503 / KCTC 12087)</name>
    <dbReference type="NCBI Taxonomy" id="314260"/>
    <lineage>
        <taxon>Bacteria</taxon>
        <taxon>Pseudomonadati</taxon>
        <taxon>Pseudomonadota</taxon>
        <taxon>Alphaproteobacteria</taxon>
        <taxon>Parvularculales</taxon>
        <taxon>Parvularculaceae</taxon>
        <taxon>Parvularcula</taxon>
    </lineage>
</organism>
<dbReference type="GO" id="GO:0016020">
    <property type="term" value="C:membrane"/>
    <property type="evidence" value="ECO:0007669"/>
    <property type="project" value="UniProtKB-SubCell"/>
</dbReference>
<reference evidence="8 9" key="2">
    <citation type="journal article" date="2011" name="J. Bacteriol.">
        <title>Complete genome sequence of strain HTCC2503T of Parvularcula bermudensis, the type species of the order "Parvularculales" in the class Alphaproteobacteria.</title>
        <authorList>
            <person name="Oh H.M."/>
            <person name="Kang I."/>
            <person name="Vergin K.L."/>
            <person name="Kang D."/>
            <person name="Rhee K.H."/>
            <person name="Giovannoni S.J."/>
            <person name="Cho J.C."/>
        </authorList>
    </citation>
    <scope>NUCLEOTIDE SEQUENCE [LARGE SCALE GENOMIC DNA]</scope>
    <source>
        <strain evidence="9">ATCC BAA-594 / HTCC2503 / KCTC 12087</strain>
    </source>
</reference>
<dbReference type="GO" id="GO:0006508">
    <property type="term" value="P:proteolysis"/>
    <property type="evidence" value="ECO:0007669"/>
    <property type="project" value="UniProtKB-KW"/>
</dbReference>
<comment type="similarity">
    <text evidence="2">Belongs to the band 7/mec-2 family. HflC subfamily.</text>
</comment>
<dbReference type="GO" id="GO:0008233">
    <property type="term" value="F:peptidase activity"/>
    <property type="evidence" value="ECO:0007669"/>
    <property type="project" value="UniProtKB-KW"/>
</dbReference>
<dbReference type="PANTHER" id="PTHR42911:SF1">
    <property type="entry name" value="MODULATOR OF FTSH PROTEASE HFLC"/>
    <property type="match status" value="1"/>
</dbReference>
<dbReference type="CDD" id="cd03405">
    <property type="entry name" value="SPFH_HflC"/>
    <property type="match status" value="1"/>
</dbReference>
<evidence type="ECO:0000313" key="9">
    <source>
        <dbReference type="Proteomes" id="UP000001302"/>
    </source>
</evidence>
<keyword evidence="9" id="KW-1185">Reference proteome</keyword>
<name>E0TCS5_PARBH</name>
<keyword evidence="3 6" id="KW-0812">Transmembrane</keyword>
<evidence type="ECO:0000256" key="5">
    <source>
        <dbReference type="ARBA" id="ARBA00023136"/>
    </source>
</evidence>
<gene>
    <name evidence="8" type="ordered locus">PB2503_09054</name>
</gene>
<protein>
    <submittedName>
        <fullName evidence="8">Putative hydrolase serine protease transmembrane protein</fullName>
    </submittedName>
</protein>
<dbReference type="Gene3D" id="3.30.479.30">
    <property type="entry name" value="Band 7 domain"/>
    <property type="match status" value="1"/>
</dbReference>
<dbReference type="AlphaFoldDB" id="E0TCS5"/>
<reference evidence="9" key="1">
    <citation type="submission" date="2010-08" db="EMBL/GenBank/DDBJ databases">
        <title>Genome sequence of Parvularcula bermudensis HTCC2503.</title>
        <authorList>
            <person name="Kang D.-M."/>
            <person name="Oh H.-M."/>
            <person name="Cho J.-C."/>
        </authorList>
    </citation>
    <scope>NUCLEOTIDE SEQUENCE [LARGE SCALE GENOMIC DNA]</scope>
    <source>
        <strain evidence="9">ATCC BAA-594 / HTCC2503 / KCTC 12087</strain>
    </source>
</reference>
<dbReference type="InterPro" id="IPR001107">
    <property type="entry name" value="Band_7"/>
</dbReference>
<evidence type="ECO:0000259" key="7">
    <source>
        <dbReference type="SMART" id="SM00244"/>
    </source>
</evidence>
<evidence type="ECO:0000256" key="4">
    <source>
        <dbReference type="ARBA" id="ARBA00022989"/>
    </source>
</evidence>
<evidence type="ECO:0000256" key="3">
    <source>
        <dbReference type="ARBA" id="ARBA00022692"/>
    </source>
</evidence>
<evidence type="ECO:0000313" key="8">
    <source>
        <dbReference type="EMBL" id="ADM09864.1"/>
    </source>
</evidence>
<accession>E0TCS5</accession>
<dbReference type="RefSeq" id="WP_013300838.1">
    <property type="nucleotide sequence ID" value="NC_014414.1"/>
</dbReference>
<dbReference type="STRING" id="314260.PB2503_09054"/>
<dbReference type="SMART" id="SM00244">
    <property type="entry name" value="PHB"/>
    <property type="match status" value="1"/>
</dbReference>
<keyword evidence="4 6" id="KW-1133">Transmembrane helix</keyword>
<feature type="domain" description="Band 7" evidence="7">
    <location>
        <begin position="22"/>
        <end position="198"/>
    </location>
</feature>
<dbReference type="SUPFAM" id="SSF117892">
    <property type="entry name" value="Band 7/SPFH domain"/>
    <property type="match status" value="1"/>
</dbReference>